<feature type="region of interest" description="Disordered" evidence="1">
    <location>
        <begin position="68"/>
        <end position="109"/>
    </location>
</feature>
<reference evidence="3" key="1">
    <citation type="submission" date="2023-06" db="EMBL/GenBank/DDBJ databases">
        <authorList>
            <person name="Delattre M."/>
        </authorList>
    </citation>
    <scope>NUCLEOTIDE SEQUENCE</scope>
    <source>
        <strain evidence="3">AF72</strain>
    </source>
</reference>
<comment type="caution">
    <text evidence="3">The sequence shown here is derived from an EMBL/GenBank/DDBJ whole genome shotgun (WGS) entry which is preliminary data.</text>
</comment>
<dbReference type="GO" id="GO:0006273">
    <property type="term" value="P:lagging strand elongation"/>
    <property type="evidence" value="ECO:0007669"/>
    <property type="project" value="TreeGrafter"/>
</dbReference>
<dbReference type="Pfam" id="PF12254">
    <property type="entry name" value="DNA_pol_alpha_N"/>
    <property type="match status" value="1"/>
</dbReference>
<feature type="compositionally biased region" description="Acidic residues" evidence="1">
    <location>
        <begin position="83"/>
        <end position="93"/>
    </location>
</feature>
<dbReference type="GO" id="GO:0003688">
    <property type="term" value="F:DNA replication origin binding"/>
    <property type="evidence" value="ECO:0007669"/>
    <property type="project" value="TreeGrafter"/>
</dbReference>
<organism evidence="3 4">
    <name type="scientific">Mesorhabditis spiculigera</name>
    <dbReference type="NCBI Taxonomy" id="96644"/>
    <lineage>
        <taxon>Eukaryota</taxon>
        <taxon>Metazoa</taxon>
        <taxon>Ecdysozoa</taxon>
        <taxon>Nematoda</taxon>
        <taxon>Chromadorea</taxon>
        <taxon>Rhabditida</taxon>
        <taxon>Rhabditina</taxon>
        <taxon>Rhabditomorpha</taxon>
        <taxon>Rhabditoidea</taxon>
        <taxon>Rhabditidae</taxon>
        <taxon>Mesorhabditinae</taxon>
        <taxon>Mesorhabditis</taxon>
    </lineage>
</organism>
<feature type="region of interest" description="Disordered" evidence="1">
    <location>
        <begin position="1"/>
        <end position="24"/>
    </location>
</feature>
<dbReference type="InterPro" id="IPR024647">
    <property type="entry name" value="DNA_pol_a_cat_su_N"/>
</dbReference>
<dbReference type="PANTHER" id="PTHR45861">
    <property type="entry name" value="DNA POLYMERASE ALPHA CATALYTIC SUBUNIT"/>
    <property type="match status" value="1"/>
</dbReference>
<dbReference type="PANTHER" id="PTHR45861:SF1">
    <property type="entry name" value="DNA POLYMERASE ALPHA CATALYTIC SUBUNIT"/>
    <property type="match status" value="1"/>
</dbReference>
<dbReference type="GO" id="GO:0006272">
    <property type="term" value="P:leading strand elongation"/>
    <property type="evidence" value="ECO:0007669"/>
    <property type="project" value="TreeGrafter"/>
</dbReference>
<dbReference type="GO" id="GO:0003887">
    <property type="term" value="F:DNA-directed DNA polymerase activity"/>
    <property type="evidence" value="ECO:0007669"/>
    <property type="project" value="TreeGrafter"/>
</dbReference>
<keyword evidence="4" id="KW-1185">Reference proteome</keyword>
<dbReference type="GO" id="GO:0003682">
    <property type="term" value="F:chromatin binding"/>
    <property type="evidence" value="ECO:0007669"/>
    <property type="project" value="TreeGrafter"/>
</dbReference>
<evidence type="ECO:0000313" key="4">
    <source>
        <dbReference type="Proteomes" id="UP001177023"/>
    </source>
</evidence>
<evidence type="ECO:0000259" key="2">
    <source>
        <dbReference type="Pfam" id="PF12254"/>
    </source>
</evidence>
<accession>A0AA36CAJ2</accession>
<feature type="non-terminal residue" evidence="3">
    <location>
        <position position="109"/>
    </location>
</feature>
<evidence type="ECO:0000256" key="1">
    <source>
        <dbReference type="SAM" id="MobiDB-lite"/>
    </source>
</evidence>
<dbReference type="EMBL" id="CATQJA010001031">
    <property type="protein sequence ID" value="CAJ0565385.1"/>
    <property type="molecule type" value="Genomic_DNA"/>
</dbReference>
<dbReference type="GO" id="GO:0005658">
    <property type="term" value="C:alpha DNA polymerase:primase complex"/>
    <property type="evidence" value="ECO:0007669"/>
    <property type="project" value="TreeGrafter"/>
</dbReference>
<name>A0AA36CAJ2_9BILA</name>
<evidence type="ECO:0000313" key="3">
    <source>
        <dbReference type="EMBL" id="CAJ0565385.1"/>
    </source>
</evidence>
<dbReference type="AlphaFoldDB" id="A0AA36CAJ2"/>
<proteinExistence type="predicted"/>
<feature type="domain" description="DNA polymerase alpha catalytic subunit N-terminal" evidence="2">
    <location>
        <begin position="27"/>
        <end position="87"/>
    </location>
</feature>
<dbReference type="GO" id="GO:0003697">
    <property type="term" value="F:single-stranded DNA binding"/>
    <property type="evidence" value="ECO:0007669"/>
    <property type="project" value="TreeGrafter"/>
</dbReference>
<protein>
    <recommendedName>
        <fullName evidence="2">DNA polymerase alpha catalytic subunit N-terminal domain-containing protein</fullName>
    </recommendedName>
</protein>
<sequence length="109" mass="12554">MSAEEEPTGRRSRRTAATSKKADAFSRFKEARRSGISRQTIDGSDIPDVYEEVNEDEYQEIIKQRQRDNFVDDDDGAGYIDTGLDDFGDENECQDAKGEKKEKRKRKVR</sequence>
<dbReference type="Proteomes" id="UP001177023">
    <property type="component" value="Unassembled WGS sequence"/>
</dbReference>
<gene>
    <name evidence="3" type="ORF">MSPICULIGERA_LOCUS4027</name>
</gene>
<dbReference type="GO" id="GO:1902975">
    <property type="term" value="P:mitotic DNA replication initiation"/>
    <property type="evidence" value="ECO:0007669"/>
    <property type="project" value="TreeGrafter"/>
</dbReference>